<evidence type="ECO:0000256" key="3">
    <source>
        <dbReference type="ARBA" id="ARBA00022771"/>
    </source>
</evidence>
<keyword evidence="3" id="KW-0863">Zinc-finger</keyword>
<dbReference type="Pfam" id="PF00645">
    <property type="entry name" value="zf-PARP"/>
    <property type="match status" value="2"/>
</dbReference>
<evidence type="ECO:0000259" key="8">
    <source>
        <dbReference type="PROSITE" id="PS50064"/>
    </source>
</evidence>
<evidence type="ECO:0000256" key="7">
    <source>
        <dbReference type="SAM" id="MobiDB-lite"/>
    </source>
</evidence>
<keyword evidence="4" id="KW-0862">Zinc</keyword>
<keyword evidence="6" id="KW-0175">Coiled coil</keyword>
<comment type="subcellular location">
    <subcellularLocation>
        <location evidence="1">Nucleus</location>
    </subcellularLocation>
</comment>
<dbReference type="PANTHER" id="PTHR12083">
    <property type="entry name" value="BIFUNCTIONAL POLYNUCLEOTIDE PHOSPHATASE/KINASE"/>
    <property type="match status" value="1"/>
</dbReference>
<evidence type="ECO:0000256" key="2">
    <source>
        <dbReference type="ARBA" id="ARBA00022723"/>
    </source>
</evidence>
<dbReference type="SMART" id="SM01336">
    <property type="entry name" value="zf-PARP"/>
    <property type="match status" value="2"/>
</dbReference>
<dbReference type="GO" id="GO:0006281">
    <property type="term" value="P:DNA repair"/>
    <property type="evidence" value="ECO:0007669"/>
    <property type="project" value="TreeGrafter"/>
</dbReference>
<accession>D5AA06</accession>
<name>D5AA06_PICSI</name>
<feature type="compositionally biased region" description="Basic and acidic residues" evidence="7">
    <location>
        <begin position="219"/>
        <end position="232"/>
    </location>
</feature>
<evidence type="ECO:0000256" key="5">
    <source>
        <dbReference type="ARBA" id="ARBA00023242"/>
    </source>
</evidence>
<dbReference type="InterPro" id="IPR001510">
    <property type="entry name" value="Znf_PARP"/>
</dbReference>
<evidence type="ECO:0000256" key="6">
    <source>
        <dbReference type="SAM" id="Coils"/>
    </source>
</evidence>
<protein>
    <recommendedName>
        <fullName evidence="8">PARP-type domain-containing protein</fullName>
    </recommendedName>
</protein>
<feature type="domain" description="PARP-type" evidence="8">
    <location>
        <begin position="112"/>
        <end position="190"/>
    </location>
</feature>
<dbReference type="GO" id="GO:0005634">
    <property type="term" value="C:nucleus"/>
    <property type="evidence" value="ECO:0007669"/>
    <property type="project" value="UniProtKB-SubCell"/>
</dbReference>
<evidence type="ECO:0000313" key="9">
    <source>
        <dbReference type="EMBL" id="ADE76375.1"/>
    </source>
</evidence>
<sequence>MENPNPTGKPWKVEYAKSSRSSCKTCKQPIGKGSLRIAKMVAARQFEGVMPIWNHVECILKYPGQFRTIDDVEGLDILESEDQKKIKKYFEGLCEGSAPTNAYKAVEGIDESSIEKSKSSRATCKSCNQKIAKGEIRISTMADPENPWFRGTVAVWRHAKCFLEIGWWTSPIENMSGWESLSPEDKHAVQSLANQYIQDTKHEAEEKQETSPQGSKMAQDLKHENEGNDKAIGKKRKPEKSGRKSDENQKGENSLKKKANNKLDGDFGKESPESSKNLEIQTKLGGGLKTLVEDIFGRMPMQTKTLEDEKEIEHNPFAMADTVKYLNRVKSQLEHLQIENEELKATHALAKKKLDKEYASVPLLAENLKEIKDFAEDQQPLMKVIYQACRYKQMQ</sequence>
<evidence type="ECO:0000256" key="1">
    <source>
        <dbReference type="ARBA" id="ARBA00004123"/>
    </source>
</evidence>
<dbReference type="AlphaFoldDB" id="D5AA06"/>
<reference evidence="9" key="1">
    <citation type="submission" date="2010-04" db="EMBL/GenBank/DDBJ databases">
        <authorList>
            <person name="Reid K.E."/>
            <person name="Liao N."/>
            <person name="Chan S."/>
            <person name="Docking R."/>
            <person name="Taylor G."/>
            <person name="Moore R."/>
            <person name="Mayo M."/>
            <person name="Munro S."/>
            <person name="King J."/>
            <person name="Yanchuk A."/>
            <person name="Holt R."/>
            <person name="Jones S."/>
            <person name="Marra M."/>
            <person name="Ritland C.E."/>
            <person name="Ritland K."/>
            <person name="Bohlmann J."/>
        </authorList>
    </citation>
    <scope>NUCLEOTIDE SEQUENCE</scope>
    <source>
        <tissue evidence="9">Bud</tissue>
    </source>
</reference>
<evidence type="ECO:0000256" key="4">
    <source>
        <dbReference type="ARBA" id="ARBA00022833"/>
    </source>
</evidence>
<proteinExistence type="evidence at transcript level"/>
<dbReference type="GO" id="GO:0008270">
    <property type="term" value="F:zinc ion binding"/>
    <property type="evidence" value="ECO:0007669"/>
    <property type="project" value="UniProtKB-KW"/>
</dbReference>
<feature type="compositionally biased region" description="Basic and acidic residues" evidence="7">
    <location>
        <begin position="239"/>
        <end position="273"/>
    </location>
</feature>
<dbReference type="PROSITE" id="PS50064">
    <property type="entry name" value="ZF_PARP_2"/>
    <property type="match status" value="2"/>
</dbReference>
<dbReference type="GO" id="GO:0003690">
    <property type="term" value="F:double-stranded DNA binding"/>
    <property type="evidence" value="ECO:0007669"/>
    <property type="project" value="TreeGrafter"/>
</dbReference>
<dbReference type="PANTHER" id="PTHR12083:SF9">
    <property type="entry name" value="BIFUNCTIONAL POLYNUCLEOTIDE PHOSPHATASE_KINASE"/>
    <property type="match status" value="1"/>
</dbReference>
<dbReference type="SUPFAM" id="SSF57716">
    <property type="entry name" value="Glucocorticoid receptor-like (DNA-binding domain)"/>
    <property type="match status" value="2"/>
</dbReference>
<keyword evidence="5" id="KW-0539">Nucleus</keyword>
<dbReference type="Gene3D" id="3.30.1740.10">
    <property type="entry name" value="Zinc finger, PARP-type"/>
    <property type="match status" value="2"/>
</dbReference>
<feature type="domain" description="PARP-type" evidence="8">
    <location>
        <begin position="11"/>
        <end position="94"/>
    </location>
</feature>
<keyword evidence="2" id="KW-0479">Metal-binding</keyword>
<organism evidence="9">
    <name type="scientific">Picea sitchensis</name>
    <name type="common">Sitka spruce</name>
    <name type="synonym">Pinus sitchensis</name>
    <dbReference type="NCBI Taxonomy" id="3332"/>
    <lineage>
        <taxon>Eukaryota</taxon>
        <taxon>Viridiplantae</taxon>
        <taxon>Streptophyta</taxon>
        <taxon>Embryophyta</taxon>
        <taxon>Tracheophyta</taxon>
        <taxon>Spermatophyta</taxon>
        <taxon>Pinopsida</taxon>
        <taxon>Pinidae</taxon>
        <taxon>Conifers I</taxon>
        <taxon>Pinales</taxon>
        <taxon>Pinaceae</taxon>
        <taxon>Picea</taxon>
    </lineage>
</organism>
<dbReference type="GO" id="GO:0046403">
    <property type="term" value="F:polynucleotide 3'-phosphatase activity"/>
    <property type="evidence" value="ECO:0007669"/>
    <property type="project" value="TreeGrafter"/>
</dbReference>
<feature type="region of interest" description="Disordered" evidence="7">
    <location>
        <begin position="201"/>
        <end position="281"/>
    </location>
</feature>
<dbReference type="InterPro" id="IPR036957">
    <property type="entry name" value="Znf_PARP_sf"/>
</dbReference>
<dbReference type="EMBL" id="BT123031">
    <property type="protein sequence ID" value="ADE76375.1"/>
    <property type="molecule type" value="mRNA"/>
</dbReference>
<feature type="coiled-coil region" evidence="6">
    <location>
        <begin position="326"/>
        <end position="353"/>
    </location>
</feature>
<dbReference type="GO" id="GO:0046404">
    <property type="term" value="F:ATP-dependent polydeoxyribonucleotide 5'-hydroxyl-kinase activity"/>
    <property type="evidence" value="ECO:0007669"/>
    <property type="project" value="TreeGrafter"/>
</dbReference>